<dbReference type="SUPFAM" id="SSF103473">
    <property type="entry name" value="MFS general substrate transporter"/>
    <property type="match status" value="1"/>
</dbReference>
<dbReference type="EMBL" id="AZBU02000012">
    <property type="protein sequence ID" value="TKR59474.1"/>
    <property type="molecule type" value="Genomic_DNA"/>
</dbReference>
<evidence type="ECO:0000313" key="3">
    <source>
        <dbReference type="Proteomes" id="UP000298663"/>
    </source>
</evidence>
<sequence>MTFLPGFLFTITMVVSGIHHVGLMNASQIVAQQFTPVLASVLAAEFNLVGLALPPIFSLIMPNYSEEEWQTVFYGIVVILVVTNVLFIALTKVKSAKWTRGQLMECEGESERELSIVHLHDLC</sequence>
<keyword evidence="1" id="KW-0812">Transmembrane</keyword>
<feature type="transmembrane region" description="Helical" evidence="1">
    <location>
        <begin position="37"/>
        <end position="60"/>
    </location>
</feature>
<proteinExistence type="predicted"/>
<dbReference type="InterPro" id="IPR036259">
    <property type="entry name" value="MFS_trans_sf"/>
</dbReference>
<protein>
    <recommendedName>
        <fullName evidence="4">Major facilitator superfamily (MFS) profile domain-containing protein</fullName>
    </recommendedName>
</protein>
<keyword evidence="1" id="KW-0472">Membrane</keyword>
<keyword evidence="3" id="KW-1185">Reference proteome</keyword>
<feature type="transmembrane region" description="Helical" evidence="1">
    <location>
        <begin position="72"/>
        <end position="90"/>
    </location>
</feature>
<evidence type="ECO:0000256" key="1">
    <source>
        <dbReference type="SAM" id="Phobius"/>
    </source>
</evidence>
<evidence type="ECO:0000313" key="2">
    <source>
        <dbReference type="EMBL" id="TKR59474.1"/>
    </source>
</evidence>
<dbReference type="PANTHER" id="PTHR45757:SF11">
    <property type="entry name" value="MAJOR FACILITATOR SUPERFAMILY (MFS) PROFILE DOMAIN-CONTAINING PROTEIN"/>
    <property type="match status" value="1"/>
</dbReference>
<name>A0A4U5LTR6_STECR</name>
<gene>
    <name evidence="2" type="ORF">L596_029136</name>
</gene>
<evidence type="ECO:0008006" key="4">
    <source>
        <dbReference type="Google" id="ProtNLM"/>
    </source>
</evidence>
<dbReference type="Proteomes" id="UP000298663">
    <property type="component" value="Unassembled WGS sequence"/>
</dbReference>
<reference evidence="2 3" key="2">
    <citation type="journal article" date="2019" name="G3 (Bethesda)">
        <title>Hybrid Assembly of the Genome of the Entomopathogenic Nematode Steinernema carpocapsae Identifies the X-Chromosome.</title>
        <authorList>
            <person name="Serra L."/>
            <person name="Macchietto M."/>
            <person name="Macias-Munoz A."/>
            <person name="McGill C.J."/>
            <person name="Rodriguez I.M."/>
            <person name="Rodriguez B."/>
            <person name="Murad R."/>
            <person name="Mortazavi A."/>
        </authorList>
    </citation>
    <scope>NUCLEOTIDE SEQUENCE [LARGE SCALE GENOMIC DNA]</scope>
    <source>
        <strain evidence="2 3">ALL</strain>
    </source>
</reference>
<comment type="caution">
    <text evidence="2">The sequence shown here is derived from an EMBL/GenBank/DDBJ whole genome shotgun (WGS) entry which is preliminary data.</text>
</comment>
<dbReference type="OrthoDB" id="2985014at2759"/>
<keyword evidence="1" id="KW-1133">Transmembrane helix</keyword>
<feature type="transmembrane region" description="Helical" evidence="1">
    <location>
        <begin position="6"/>
        <end position="25"/>
    </location>
</feature>
<reference evidence="2 3" key="1">
    <citation type="journal article" date="2015" name="Genome Biol.">
        <title>Comparative genomics of Steinernema reveals deeply conserved gene regulatory networks.</title>
        <authorList>
            <person name="Dillman A.R."/>
            <person name="Macchietto M."/>
            <person name="Porter C.F."/>
            <person name="Rogers A."/>
            <person name="Williams B."/>
            <person name="Antoshechkin I."/>
            <person name="Lee M.M."/>
            <person name="Goodwin Z."/>
            <person name="Lu X."/>
            <person name="Lewis E.E."/>
            <person name="Goodrich-Blair H."/>
            <person name="Stock S.P."/>
            <person name="Adams B.J."/>
            <person name="Sternberg P.W."/>
            <person name="Mortazavi A."/>
        </authorList>
    </citation>
    <scope>NUCLEOTIDE SEQUENCE [LARGE SCALE GENOMIC DNA]</scope>
    <source>
        <strain evidence="2 3">ALL</strain>
    </source>
</reference>
<accession>A0A4U5LTR6</accession>
<dbReference type="PANTHER" id="PTHR45757">
    <property type="entry name" value="PROTEIN CBG23364-RELATED"/>
    <property type="match status" value="1"/>
</dbReference>
<organism evidence="2 3">
    <name type="scientific">Steinernema carpocapsae</name>
    <name type="common">Entomopathogenic nematode</name>
    <dbReference type="NCBI Taxonomy" id="34508"/>
    <lineage>
        <taxon>Eukaryota</taxon>
        <taxon>Metazoa</taxon>
        <taxon>Ecdysozoa</taxon>
        <taxon>Nematoda</taxon>
        <taxon>Chromadorea</taxon>
        <taxon>Rhabditida</taxon>
        <taxon>Tylenchina</taxon>
        <taxon>Panagrolaimomorpha</taxon>
        <taxon>Strongyloidoidea</taxon>
        <taxon>Steinernematidae</taxon>
        <taxon>Steinernema</taxon>
    </lineage>
</organism>
<dbReference type="AlphaFoldDB" id="A0A4U5LTR6"/>
<dbReference type="GO" id="GO:0016020">
    <property type="term" value="C:membrane"/>
    <property type="evidence" value="ECO:0007669"/>
    <property type="project" value="TreeGrafter"/>
</dbReference>